<gene>
    <name evidence="3" type="ORF">ACFQ63_07880</name>
</gene>
<feature type="transmembrane region" description="Helical" evidence="2">
    <location>
        <begin position="37"/>
        <end position="59"/>
    </location>
</feature>
<feature type="region of interest" description="Disordered" evidence="1">
    <location>
        <begin position="67"/>
        <end position="109"/>
    </location>
</feature>
<accession>A0ABW6IRW2</accession>
<evidence type="ECO:0000256" key="2">
    <source>
        <dbReference type="SAM" id="Phobius"/>
    </source>
</evidence>
<proteinExistence type="predicted"/>
<dbReference type="RefSeq" id="WP_386251888.1">
    <property type="nucleotide sequence ID" value="NZ_JBHTRV010000004.1"/>
</dbReference>
<name>A0ABW6IRW2_STRWE</name>
<feature type="compositionally biased region" description="Pro residues" evidence="1">
    <location>
        <begin position="1"/>
        <end position="24"/>
    </location>
</feature>
<comment type="caution">
    <text evidence="3">The sequence shown here is derived from an EMBL/GenBank/DDBJ whole genome shotgun (WGS) entry which is preliminary data.</text>
</comment>
<sequence length="224" mass="24042">MTATPEPPTQPPTQAPAPPPVPNDDPPRRRRFSDAPAWISAATGVAGLLLGFLGLPVFVHSPTAAPKTAPTVVTTTPAADPTTADTSAPPTTTTAPPPSATPTPTGNPSDIYKIHTVDLTENYGFALDKLRPVSRDDQTEIYWYSSWLKTDTAQFVVLDRKEPSSYETCSTVTRFTNEFSVWSNVGDRFCVIAPNGLIALAELTGGGRDAGFVRLKLTIWRGTY</sequence>
<evidence type="ECO:0000313" key="3">
    <source>
        <dbReference type="EMBL" id="MFE5979615.1"/>
    </source>
</evidence>
<keyword evidence="4" id="KW-1185">Reference proteome</keyword>
<evidence type="ECO:0000256" key="1">
    <source>
        <dbReference type="SAM" id="MobiDB-lite"/>
    </source>
</evidence>
<dbReference type="EMBL" id="JBHTRV010000004">
    <property type="protein sequence ID" value="MFE5979615.1"/>
    <property type="molecule type" value="Genomic_DNA"/>
</dbReference>
<feature type="compositionally biased region" description="Low complexity" evidence="1">
    <location>
        <begin position="67"/>
        <end position="94"/>
    </location>
</feature>
<protein>
    <recommendedName>
        <fullName evidence="5">Serine/threonine protein kinase</fullName>
    </recommendedName>
</protein>
<keyword evidence="2" id="KW-0812">Transmembrane</keyword>
<dbReference type="Proteomes" id="UP001600424">
    <property type="component" value="Unassembled WGS sequence"/>
</dbReference>
<keyword evidence="2" id="KW-1133">Transmembrane helix</keyword>
<reference evidence="3 4" key="1">
    <citation type="submission" date="2024-09" db="EMBL/GenBank/DDBJ databases">
        <title>The Natural Products Discovery Center: Release of the First 8490 Sequenced Strains for Exploring Actinobacteria Biosynthetic Diversity.</title>
        <authorList>
            <person name="Kalkreuter E."/>
            <person name="Kautsar S.A."/>
            <person name="Yang D."/>
            <person name="Bader C.D."/>
            <person name="Teijaro C.N."/>
            <person name="Fluegel L."/>
            <person name="Davis C.M."/>
            <person name="Simpson J.R."/>
            <person name="Lauterbach L."/>
            <person name="Steele A.D."/>
            <person name="Gui C."/>
            <person name="Meng S."/>
            <person name="Li G."/>
            <person name="Viehrig K."/>
            <person name="Ye F."/>
            <person name="Su P."/>
            <person name="Kiefer A.F."/>
            <person name="Nichols A."/>
            <person name="Cepeda A.J."/>
            <person name="Yan W."/>
            <person name="Fan B."/>
            <person name="Jiang Y."/>
            <person name="Adhikari A."/>
            <person name="Zheng C.-J."/>
            <person name="Schuster L."/>
            <person name="Cowan T.M."/>
            <person name="Smanski M.J."/>
            <person name="Chevrette M.G."/>
            <person name="De Carvalho L.P.S."/>
            <person name="Shen B."/>
        </authorList>
    </citation>
    <scope>NUCLEOTIDE SEQUENCE [LARGE SCALE GENOMIC DNA]</scope>
    <source>
        <strain evidence="3 4">NPDC056472</strain>
    </source>
</reference>
<evidence type="ECO:0008006" key="5">
    <source>
        <dbReference type="Google" id="ProtNLM"/>
    </source>
</evidence>
<keyword evidence="2" id="KW-0472">Membrane</keyword>
<feature type="region of interest" description="Disordered" evidence="1">
    <location>
        <begin position="1"/>
        <end position="31"/>
    </location>
</feature>
<evidence type="ECO:0000313" key="4">
    <source>
        <dbReference type="Proteomes" id="UP001600424"/>
    </source>
</evidence>
<organism evidence="3 4">
    <name type="scientific">Streptomyces wedmorensis</name>
    <dbReference type="NCBI Taxonomy" id="43759"/>
    <lineage>
        <taxon>Bacteria</taxon>
        <taxon>Bacillati</taxon>
        <taxon>Actinomycetota</taxon>
        <taxon>Actinomycetes</taxon>
        <taxon>Kitasatosporales</taxon>
        <taxon>Streptomycetaceae</taxon>
        <taxon>Streptomyces</taxon>
    </lineage>
</organism>